<dbReference type="STRING" id="172713.GCA_001705305_04530"/>
<gene>
    <name evidence="1" type="ORF">B4V02_05040</name>
</gene>
<keyword evidence="2" id="KW-1185">Reference proteome</keyword>
<dbReference type="RefSeq" id="WP_094153969.1">
    <property type="nucleotide sequence ID" value="NZ_CP020028.1"/>
</dbReference>
<dbReference type="AlphaFoldDB" id="A0A222WI53"/>
<dbReference type="EMBL" id="CP020028">
    <property type="protein sequence ID" value="ASR46099.1"/>
    <property type="molecule type" value="Genomic_DNA"/>
</dbReference>
<accession>A0A222WI53</accession>
<dbReference type="OrthoDB" id="2628367at2"/>
<sequence length="219" mass="25632">MSTLGNKVNKQHILDIARMEPVWPQEEGNDEKEIHYYHITDALNRKWQTIGYNVSDAIEVFEKEKNNVWTRIIEPAPFNPKLTTNDLIQMFHISSEDEHIRNAMQIILNSVERRNEFIARSIYINEQDIFNLLCNMKSEYLRHHRLTDEEFTELYAANPVEALSVYFLESVDIHLYWEWAGAGGTCEKAIQYKQGAPEITLIQAIERAEDEVDCHISGY</sequence>
<evidence type="ECO:0000313" key="1">
    <source>
        <dbReference type="EMBL" id="ASR46099.1"/>
    </source>
</evidence>
<evidence type="ECO:0000313" key="2">
    <source>
        <dbReference type="Proteomes" id="UP000214666"/>
    </source>
</evidence>
<dbReference type="KEGG" id="pkb:B4V02_05040"/>
<protein>
    <submittedName>
        <fullName evidence="1">Uncharacterized protein</fullName>
    </submittedName>
</protein>
<name>A0A222WI53_9BACL</name>
<organism evidence="1 2">
    <name type="scientific">Paenibacillus kribbensis</name>
    <dbReference type="NCBI Taxonomy" id="172713"/>
    <lineage>
        <taxon>Bacteria</taxon>
        <taxon>Bacillati</taxon>
        <taxon>Bacillota</taxon>
        <taxon>Bacilli</taxon>
        <taxon>Bacillales</taxon>
        <taxon>Paenibacillaceae</taxon>
        <taxon>Paenibacillus</taxon>
    </lineage>
</organism>
<reference evidence="1 2" key="1">
    <citation type="submission" date="2017-03" db="EMBL/GenBank/DDBJ databases">
        <title>Complete genome sequence of Paenibacillus Kribbensis producing bioflocculants.</title>
        <authorList>
            <person name="Lee H.-G."/>
            <person name="Oh H.-M."/>
        </authorList>
    </citation>
    <scope>NUCLEOTIDE SEQUENCE [LARGE SCALE GENOMIC DNA]</scope>
    <source>
        <strain evidence="1 2">AM49</strain>
    </source>
</reference>
<dbReference type="Proteomes" id="UP000214666">
    <property type="component" value="Chromosome"/>
</dbReference>
<proteinExistence type="predicted"/>